<evidence type="ECO:0008006" key="4">
    <source>
        <dbReference type="Google" id="ProtNLM"/>
    </source>
</evidence>
<protein>
    <recommendedName>
        <fullName evidence="4">Holin of 3TMs, for gene-transfer release</fullName>
    </recommendedName>
</protein>
<dbReference type="AlphaFoldDB" id="A0A7S8HBA8"/>
<keyword evidence="1" id="KW-1133">Transmembrane helix</keyword>
<keyword evidence="3" id="KW-1185">Reference proteome</keyword>
<gene>
    <name evidence="2" type="ORF">HW532_04195</name>
</gene>
<evidence type="ECO:0000313" key="3">
    <source>
        <dbReference type="Proteomes" id="UP000593594"/>
    </source>
</evidence>
<organism evidence="2 3">
    <name type="scientific">Kaustia mangrovi</name>
    <dbReference type="NCBI Taxonomy" id="2593653"/>
    <lineage>
        <taxon>Bacteria</taxon>
        <taxon>Pseudomonadati</taxon>
        <taxon>Pseudomonadota</taxon>
        <taxon>Alphaproteobacteria</taxon>
        <taxon>Hyphomicrobiales</taxon>
        <taxon>Parvibaculaceae</taxon>
        <taxon>Kaustia</taxon>
    </lineage>
</organism>
<keyword evidence="1" id="KW-0812">Transmembrane</keyword>
<dbReference type="InterPro" id="IPR021497">
    <property type="entry name" value="GTA_holin_3TM"/>
</dbReference>
<dbReference type="Pfam" id="PF11351">
    <property type="entry name" value="GTA_holin_3TM"/>
    <property type="match status" value="1"/>
</dbReference>
<dbReference type="EMBL" id="CP058214">
    <property type="protein sequence ID" value="QPC41983.1"/>
    <property type="molecule type" value="Genomic_DNA"/>
</dbReference>
<dbReference type="KEGG" id="kmn:HW532_04195"/>
<evidence type="ECO:0000256" key="1">
    <source>
        <dbReference type="SAM" id="Phobius"/>
    </source>
</evidence>
<sequence>MISAIAGLLTGPLLDRIVTVVKAVQERRIGEAQARAEIEKALADAEGQIARVAASVVVAELSADSWLTRNWRPCLMFLGMFLLVFFGVLLPAVNLMLPEPLAFQPLWDEIPDGIWEMLKWGIGGYIGGRSLEKVATLRTASAPPASGFGRRGSVYEDDVRVNR</sequence>
<dbReference type="Proteomes" id="UP000593594">
    <property type="component" value="Chromosome"/>
</dbReference>
<evidence type="ECO:0000313" key="2">
    <source>
        <dbReference type="EMBL" id="QPC41983.1"/>
    </source>
</evidence>
<keyword evidence="1" id="KW-0472">Membrane</keyword>
<feature type="transmembrane region" description="Helical" evidence="1">
    <location>
        <begin position="75"/>
        <end position="97"/>
    </location>
</feature>
<name>A0A7S8HBA8_9HYPH</name>
<reference evidence="2 3" key="1">
    <citation type="submission" date="2020-06" db="EMBL/GenBank/DDBJ databases">
        <title>Genome sequence of 2 isolates from Red Sea Mangroves.</title>
        <authorList>
            <person name="Sefrji F."/>
            <person name="Michoud G."/>
            <person name="Merlino G."/>
            <person name="Daffonchio D."/>
        </authorList>
    </citation>
    <scope>NUCLEOTIDE SEQUENCE [LARGE SCALE GENOMIC DNA]</scope>
    <source>
        <strain evidence="2 3">R1DC25</strain>
    </source>
</reference>
<accession>A0A7S8HBA8</accession>
<dbReference type="RefSeq" id="WP_213163210.1">
    <property type="nucleotide sequence ID" value="NZ_CP058214.1"/>
</dbReference>
<proteinExistence type="predicted"/>